<accession>A0ABP6ZTG9</accession>
<dbReference type="Proteomes" id="UP001501490">
    <property type="component" value="Unassembled WGS sequence"/>
</dbReference>
<sequence>MTFDEYVVVRLVRPPNWAPMAPEQEAATQDAHLAHLAELHDRGILLAAGPAGDPAGHVRGFAVLNCAAAEAEALMAEDPAVLAGRFVADCVGWSVPAGVLVAGPGTLPRSVADVLG</sequence>
<keyword evidence="4" id="KW-1185">Reference proteome</keyword>
<dbReference type="InterPro" id="IPR011008">
    <property type="entry name" value="Dimeric_a/b-barrel"/>
</dbReference>
<comment type="caution">
    <text evidence="3">The sequence shown here is derived from an EMBL/GenBank/DDBJ whole genome shotgun (WGS) entry which is preliminary data.</text>
</comment>
<feature type="domain" description="YCII-related" evidence="2">
    <location>
        <begin position="22"/>
        <end position="86"/>
    </location>
</feature>
<dbReference type="Gene3D" id="3.30.70.1060">
    <property type="entry name" value="Dimeric alpha+beta barrel"/>
    <property type="match status" value="1"/>
</dbReference>
<evidence type="ECO:0000313" key="4">
    <source>
        <dbReference type="Proteomes" id="UP001501490"/>
    </source>
</evidence>
<name>A0ABP6ZTG9_9ACTN</name>
<gene>
    <name evidence="3" type="ORF">GCM10022236_21650</name>
</gene>
<dbReference type="SUPFAM" id="SSF54909">
    <property type="entry name" value="Dimeric alpha+beta barrel"/>
    <property type="match status" value="1"/>
</dbReference>
<dbReference type="Pfam" id="PF03795">
    <property type="entry name" value="YCII"/>
    <property type="match status" value="1"/>
</dbReference>
<comment type="similarity">
    <text evidence="1">Belongs to the YciI family.</text>
</comment>
<dbReference type="EMBL" id="BAABAB010000015">
    <property type="protein sequence ID" value="GAA3619050.1"/>
    <property type="molecule type" value="Genomic_DNA"/>
</dbReference>
<reference evidence="4" key="1">
    <citation type="journal article" date="2019" name="Int. J. Syst. Evol. Microbiol.">
        <title>The Global Catalogue of Microorganisms (GCM) 10K type strain sequencing project: providing services to taxonomists for standard genome sequencing and annotation.</title>
        <authorList>
            <consortium name="The Broad Institute Genomics Platform"/>
            <consortium name="The Broad Institute Genome Sequencing Center for Infectious Disease"/>
            <person name="Wu L."/>
            <person name="Ma J."/>
        </authorList>
    </citation>
    <scope>NUCLEOTIDE SEQUENCE [LARGE SCALE GENOMIC DNA]</scope>
    <source>
        <strain evidence="4">JCM 16929</strain>
    </source>
</reference>
<proteinExistence type="inferred from homology"/>
<protein>
    <recommendedName>
        <fullName evidence="2">YCII-related domain-containing protein</fullName>
    </recommendedName>
</protein>
<evidence type="ECO:0000313" key="3">
    <source>
        <dbReference type="EMBL" id="GAA3619050.1"/>
    </source>
</evidence>
<evidence type="ECO:0000259" key="2">
    <source>
        <dbReference type="Pfam" id="PF03795"/>
    </source>
</evidence>
<dbReference type="InterPro" id="IPR005545">
    <property type="entry name" value="YCII"/>
</dbReference>
<dbReference type="RefSeq" id="WP_344804286.1">
    <property type="nucleotide sequence ID" value="NZ_BAABAB010000015.1"/>
</dbReference>
<organism evidence="3 4">
    <name type="scientific">Microlunatus ginsengisoli</name>
    <dbReference type="NCBI Taxonomy" id="363863"/>
    <lineage>
        <taxon>Bacteria</taxon>
        <taxon>Bacillati</taxon>
        <taxon>Actinomycetota</taxon>
        <taxon>Actinomycetes</taxon>
        <taxon>Propionibacteriales</taxon>
        <taxon>Propionibacteriaceae</taxon>
        <taxon>Microlunatus</taxon>
    </lineage>
</organism>
<evidence type="ECO:0000256" key="1">
    <source>
        <dbReference type="ARBA" id="ARBA00007689"/>
    </source>
</evidence>